<evidence type="ECO:0000256" key="10">
    <source>
        <dbReference type="HAMAP-Rule" id="MF_00121"/>
    </source>
</evidence>
<dbReference type="STRING" id="1798384.A3D03_04575"/>
<proteinExistence type="inferred from homology"/>
<dbReference type="HAMAP" id="MF_00121">
    <property type="entry name" value="GatB"/>
    <property type="match status" value="1"/>
</dbReference>
<comment type="catalytic activity">
    <reaction evidence="8 10">
        <text>L-aspartyl-tRNA(Asn) + L-glutamine + ATP + H2O = L-asparaginyl-tRNA(Asn) + L-glutamate + ADP + phosphate + 2 H(+)</text>
        <dbReference type="Rhea" id="RHEA:14513"/>
        <dbReference type="Rhea" id="RHEA-COMP:9674"/>
        <dbReference type="Rhea" id="RHEA-COMP:9677"/>
        <dbReference type="ChEBI" id="CHEBI:15377"/>
        <dbReference type="ChEBI" id="CHEBI:15378"/>
        <dbReference type="ChEBI" id="CHEBI:29985"/>
        <dbReference type="ChEBI" id="CHEBI:30616"/>
        <dbReference type="ChEBI" id="CHEBI:43474"/>
        <dbReference type="ChEBI" id="CHEBI:58359"/>
        <dbReference type="ChEBI" id="CHEBI:78515"/>
        <dbReference type="ChEBI" id="CHEBI:78516"/>
        <dbReference type="ChEBI" id="CHEBI:456216"/>
    </reaction>
</comment>
<dbReference type="InterPro" id="IPR017958">
    <property type="entry name" value="Gln-tRNA_amidoTrfase_suB_CS"/>
</dbReference>
<evidence type="ECO:0000256" key="3">
    <source>
        <dbReference type="ARBA" id="ARBA00022598"/>
    </source>
</evidence>
<dbReference type="Proteomes" id="UP000177092">
    <property type="component" value="Unassembled WGS sequence"/>
</dbReference>
<dbReference type="InterPro" id="IPR017959">
    <property type="entry name" value="Asn/Gln-tRNA_amidoTrfase_suB/E"/>
</dbReference>
<evidence type="ECO:0000313" key="13">
    <source>
        <dbReference type="Proteomes" id="UP000177092"/>
    </source>
</evidence>
<sequence length="509" mass="57641">MNYESIIGLEIHVELKTKSKMFCGCYADWFGKSPNSNTCPVCLGLPGALPVTNKKAVEWCVLLGIALNCEIPEFSKFDRKNYFYPDLAKGYQISQYDKPFAINGSLEINTNQLINQSTNKPINATMKQLNNETMKKKIRIRRVHLEEDTGKLLHDVVGGKRVSLIDFNRSGVPLVEIVTEPDIRSSEEARIFLKKLYQIIRCIGISDADMEKGSLRIEPNISVRETSLRASVKQSLSAQTDIKIATSPSAPRNDTNDLPSYKVEVKNINSFSFTRKAIDFEIARHIDLLNHGETPIQETRGWDEKKGITYSQRSKEEAHDYRYFPEPDIPPIRWAESQISNFKLQIPELPNVKLARFMKDYQLSEYDAIILTDEKETAEYFEKTISLKDTPGVAGVQGFPGGGEIGIIPKTIANWIINKKADINKVSPEKLLKLIADQTQRSIIPDDELEKVIKKILLENPRAMADYKSGKENVLMFLLGQVMRGVKGKSNAEDIKQKLKLLLNLYPDV</sequence>
<dbReference type="PANTHER" id="PTHR11659:SF0">
    <property type="entry name" value="GLUTAMYL-TRNA(GLN) AMIDOTRANSFERASE SUBUNIT B, MITOCHONDRIAL"/>
    <property type="match status" value="1"/>
</dbReference>
<reference evidence="12 13" key="1">
    <citation type="journal article" date="2016" name="Nat. Commun.">
        <title>Thousands of microbial genomes shed light on interconnected biogeochemical processes in an aquifer system.</title>
        <authorList>
            <person name="Anantharaman K."/>
            <person name="Brown C.T."/>
            <person name="Hug L.A."/>
            <person name="Sharon I."/>
            <person name="Castelle C.J."/>
            <person name="Probst A.J."/>
            <person name="Thomas B.C."/>
            <person name="Singh A."/>
            <person name="Wilkins M.J."/>
            <person name="Karaoz U."/>
            <person name="Brodie E.L."/>
            <person name="Williams K.H."/>
            <person name="Hubbard S.S."/>
            <person name="Banfield J.F."/>
        </authorList>
    </citation>
    <scope>NUCLEOTIDE SEQUENCE [LARGE SCALE GENOMIC DNA]</scope>
</reference>
<dbReference type="InterPro" id="IPR003789">
    <property type="entry name" value="Asn/Gln_tRNA_amidoTrase-B-like"/>
</dbReference>
<dbReference type="AlphaFoldDB" id="A0A1F6AAQ1"/>
<evidence type="ECO:0000256" key="9">
    <source>
        <dbReference type="ARBA" id="ARBA00047913"/>
    </source>
</evidence>
<dbReference type="SUPFAM" id="SSF89095">
    <property type="entry name" value="GatB/YqeY motif"/>
    <property type="match status" value="2"/>
</dbReference>
<dbReference type="GO" id="GO:0070681">
    <property type="term" value="P:glutaminyl-tRNAGln biosynthesis via transamidation"/>
    <property type="evidence" value="ECO:0007669"/>
    <property type="project" value="TreeGrafter"/>
</dbReference>
<dbReference type="PANTHER" id="PTHR11659">
    <property type="entry name" value="GLUTAMYL-TRNA GLN AMIDOTRANSFERASE SUBUNIT B MITOCHONDRIAL AND PROKARYOTIC PET112-RELATED"/>
    <property type="match status" value="1"/>
</dbReference>
<evidence type="ECO:0000256" key="7">
    <source>
        <dbReference type="ARBA" id="ARBA00024799"/>
    </source>
</evidence>
<dbReference type="Pfam" id="PF02637">
    <property type="entry name" value="GatB_Yqey"/>
    <property type="match status" value="1"/>
</dbReference>
<comment type="similarity">
    <text evidence="1 10">Belongs to the GatB/GatE family. GatB subfamily.</text>
</comment>
<protein>
    <recommendedName>
        <fullName evidence="10">Aspartyl/glutamyl-tRNA(Asn/Gln) amidotransferase subunit B</fullName>
        <shortName evidence="10">Asp/Glu-ADT subunit B</shortName>
        <ecNumber evidence="10">6.3.5.-</ecNumber>
    </recommendedName>
</protein>
<dbReference type="InterPro" id="IPR023168">
    <property type="entry name" value="GatB_Yqey_C_2"/>
</dbReference>
<name>A0A1F6AAQ1_9BACT</name>
<accession>A0A1F6AAQ1</accession>
<feature type="domain" description="Asn/Gln amidotransferase" evidence="11">
    <location>
        <begin position="379"/>
        <end position="503"/>
    </location>
</feature>
<comment type="subunit">
    <text evidence="2 10">Heterotrimer of A, B and C subunits.</text>
</comment>
<comment type="function">
    <text evidence="7 10">Allows the formation of correctly charged Asn-tRNA(Asn) or Gln-tRNA(Gln) through the transamidation of misacylated Asp-tRNA(Asn) or Glu-tRNA(Gln) in organisms which lack either or both of asparaginyl-tRNA or glutaminyl-tRNA synthetases. The reaction takes place in the presence of glutamine and ATP through an activated phospho-Asp-tRNA(Asn) or phospho-Glu-tRNA(Gln).</text>
</comment>
<keyword evidence="6 10" id="KW-0648">Protein biosynthesis</keyword>
<dbReference type="PROSITE" id="PS01234">
    <property type="entry name" value="GATB"/>
    <property type="match status" value="1"/>
</dbReference>
<keyword evidence="5 10" id="KW-0067">ATP-binding</keyword>
<dbReference type="GO" id="GO:0006412">
    <property type="term" value="P:translation"/>
    <property type="evidence" value="ECO:0007669"/>
    <property type="project" value="UniProtKB-UniRule"/>
</dbReference>
<dbReference type="InterPro" id="IPR004413">
    <property type="entry name" value="GatB"/>
</dbReference>
<evidence type="ECO:0000256" key="8">
    <source>
        <dbReference type="ARBA" id="ARBA00047380"/>
    </source>
</evidence>
<dbReference type="InterPro" id="IPR006075">
    <property type="entry name" value="Asn/Gln-tRNA_Trfase_suB/E_cat"/>
</dbReference>
<dbReference type="GO" id="GO:0050567">
    <property type="term" value="F:glutaminyl-tRNA synthase (glutamine-hydrolyzing) activity"/>
    <property type="evidence" value="ECO:0007669"/>
    <property type="project" value="UniProtKB-UniRule"/>
</dbReference>
<dbReference type="SUPFAM" id="SSF55931">
    <property type="entry name" value="Glutamine synthetase/guanido kinase"/>
    <property type="match status" value="1"/>
</dbReference>
<dbReference type="InterPro" id="IPR014746">
    <property type="entry name" value="Gln_synth/guanido_kin_cat_dom"/>
</dbReference>
<organism evidence="12 13">
    <name type="scientific">Candidatus Gottesmanbacteria bacterium RIFCSPHIGHO2_02_FULL_40_13</name>
    <dbReference type="NCBI Taxonomy" id="1798384"/>
    <lineage>
        <taxon>Bacteria</taxon>
        <taxon>Candidatus Gottesmaniibacteriota</taxon>
    </lineage>
</organism>
<evidence type="ECO:0000256" key="6">
    <source>
        <dbReference type="ARBA" id="ARBA00022917"/>
    </source>
</evidence>
<comment type="catalytic activity">
    <reaction evidence="9 10">
        <text>L-glutamyl-tRNA(Gln) + L-glutamine + ATP + H2O = L-glutaminyl-tRNA(Gln) + L-glutamate + ADP + phosphate + H(+)</text>
        <dbReference type="Rhea" id="RHEA:17521"/>
        <dbReference type="Rhea" id="RHEA-COMP:9681"/>
        <dbReference type="Rhea" id="RHEA-COMP:9684"/>
        <dbReference type="ChEBI" id="CHEBI:15377"/>
        <dbReference type="ChEBI" id="CHEBI:15378"/>
        <dbReference type="ChEBI" id="CHEBI:29985"/>
        <dbReference type="ChEBI" id="CHEBI:30616"/>
        <dbReference type="ChEBI" id="CHEBI:43474"/>
        <dbReference type="ChEBI" id="CHEBI:58359"/>
        <dbReference type="ChEBI" id="CHEBI:78520"/>
        <dbReference type="ChEBI" id="CHEBI:78521"/>
        <dbReference type="ChEBI" id="CHEBI:456216"/>
    </reaction>
</comment>
<dbReference type="InterPro" id="IPR042114">
    <property type="entry name" value="GatB_C_1"/>
</dbReference>
<evidence type="ECO:0000313" key="12">
    <source>
        <dbReference type="EMBL" id="OGG21646.1"/>
    </source>
</evidence>
<evidence type="ECO:0000256" key="1">
    <source>
        <dbReference type="ARBA" id="ARBA00005306"/>
    </source>
</evidence>
<dbReference type="Gene3D" id="1.10.150.380">
    <property type="entry name" value="GatB domain, N-terminal subdomain"/>
    <property type="match status" value="1"/>
</dbReference>
<keyword evidence="4 10" id="KW-0547">Nucleotide-binding</keyword>
<dbReference type="InterPro" id="IPR018027">
    <property type="entry name" value="Asn/Gln_amidotransferase"/>
</dbReference>
<dbReference type="EMBL" id="MFJN01000019">
    <property type="protein sequence ID" value="OGG21646.1"/>
    <property type="molecule type" value="Genomic_DNA"/>
</dbReference>
<dbReference type="GO" id="GO:0050566">
    <property type="term" value="F:asparaginyl-tRNA synthase (glutamine-hydrolyzing) activity"/>
    <property type="evidence" value="ECO:0007669"/>
    <property type="project" value="RHEA"/>
</dbReference>
<evidence type="ECO:0000259" key="11">
    <source>
        <dbReference type="SMART" id="SM00845"/>
    </source>
</evidence>
<comment type="caution">
    <text evidence="12">The sequence shown here is derived from an EMBL/GenBank/DDBJ whole genome shotgun (WGS) entry which is preliminary data.</text>
</comment>
<dbReference type="Pfam" id="PF02934">
    <property type="entry name" value="GatB_N"/>
    <property type="match status" value="1"/>
</dbReference>
<dbReference type="GO" id="GO:0005524">
    <property type="term" value="F:ATP binding"/>
    <property type="evidence" value="ECO:0007669"/>
    <property type="project" value="UniProtKB-KW"/>
</dbReference>
<dbReference type="NCBIfam" id="NF004012">
    <property type="entry name" value="PRK05477.1-2"/>
    <property type="match status" value="1"/>
</dbReference>
<dbReference type="SMART" id="SM00845">
    <property type="entry name" value="GatB_Yqey"/>
    <property type="match status" value="1"/>
</dbReference>
<evidence type="ECO:0000256" key="5">
    <source>
        <dbReference type="ARBA" id="ARBA00022840"/>
    </source>
</evidence>
<dbReference type="Gene3D" id="1.10.10.410">
    <property type="match status" value="1"/>
</dbReference>
<gene>
    <name evidence="10" type="primary">gatB</name>
    <name evidence="12" type="ORF">A3D03_04575</name>
</gene>
<keyword evidence="3 10" id="KW-0436">Ligase</keyword>
<evidence type="ECO:0000256" key="4">
    <source>
        <dbReference type="ARBA" id="ARBA00022741"/>
    </source>
</evidence>
<dbReference type="EC" id="6.3.5.-" evidence="10"/>
<evidence type="ECO:0000256" key="2">
    <source>
        <dbReference type="ARBA" id="ARBA00011123"/>
    </source>
</evidence>